<dbReference type="RefSeq" id="WP_155456169.1">
    <property type="nucleotide sequence ID" value="NZ_WNKX01000020.1"/>
</dbReference>
<name>A0A6L6QLE0_9BURK</name>
<reference evidence="1 2" key="1">
    <citation type="submission" date="2019-11" db="EMBL/GenBank/DDBJ databases">
        <title>Type strains purchased from KCTC, JCM and DSMZ.</title>
        <authorList>
            <person name="Lu H."/>
        </authorList>
    </citation>
    <scope>NUCLEOTIDE SEQUENCE [LARGE SCALE GENOMIC DNA]</scope>
    <source>
        <strain evidence="1 2">JCM 31587</strain>
    </source>
</reference>
<gene>
    <name evidence="1" type="ORF">GM658_21815</name>
</gene>
<accession>A0A6L6QLE0</accession>
<dbReference type="AlphaFoldDB" id="A0A6L6QLE0"/>
<organism evidence="1 2">
    <name type="scientific">Massilia eburnea</name>
    <dbReference type="NCBI Taxonomy" id="1776165"/>
    <lineage>
        <taxon>Bacteria</taxon>
        <taxon>Pseudomonadati</taxon>
        <taxon>Pseudomonadota</taxon>
        <taxon>Betaproteobacteria</taxon>
        <taxon>Burkholderiales</taxon>
        <taxon>Oxalobacteraceae</taxon>
        <taxon>Telluria group</taxon>
        <taxon>Massilia</taxon>
    </lineage>
</organism>
<evidence type="ECO:0000313" key="2">
    <source>
        <dbReference type="Proteomes" id="UP000472320"/>
    </source>
</evidence>
<proteinExistence type="predicted"/>
<protein>
    <submittedName>
        <fullName evidence="1">Uncharacterized protein</fullName>
    </submittedName>
</protein>
<dbReference type="OrthoDB" id="7860281at2"/>
<evidence type="ECO:0000313" key="1">
    <source>
        <dbReference type="EMBL" id="MTW13248.1"/>
    </source>
</evidence>
<keyword evidence="2" id="KW-1185">Reference proteome</keyword>
<comment type="caution">
    <text evidence="1">The sequence shown here is derived from an EMBL/GenBank/DDBJ whole genome shotgun (WGS) entry which is preliminary data.</text>
</comment>
<dbReference type="EMBL" id="WNKX01000020">
    <property type="protein sequence ID" value="MTW13248.1"/>
    <property type="molecule type" value="Genomic_DNA"/>
</dbReference>
<sequence>MEVYKLRYSFDPGSGICLWSENELARDRFGYPVELDSLEIAPPVKKLAEELIARFDTSLDWSDPAGPSPWSGAEFENFRADAASLLCSLQECLGTGFEIRDCTR</sequence>
<dbReference type="Proteomes" id="UP000472320">
    <property type="component" value="Unassembled WGS sequence"/>
</dbReference>